<dbReference type="PANTHER" id="PTHR12111:SF2">
    <property type="entry name" value="SPLICING FACTOR YJU2B-RELATED"/>
    <property type="match status" value="1"/>
</dbReference>
<dbReference type="AlphaFoldDB" id="A0A2T3ZDI6"/>
<evidence type="ECO:0000256" key="2">
    <source>
        <dbReference type="SAM" id="MobiDB-lite"/>
    </source>
</evidence>
<sequence>MQGFNMGRYVPPDLEGTTSGNKLNKKHPLGHRASKLASHGILTVRFEMPFPIWCAHCPKPTIIGQGVRFNAEKKRAGNYYTTPIWSFRFRHADCGGWIEMRTDPKNTAYVVVEGATKRDTGEDKILPGEGGENAIMTDEEREALRKNAFASLEKTIADRERLKLATERIDDLTDLSNKYWDDPYTQNQKLRKAFRVGRKERERDAAATEDLKDRLGLGIDLLPEREEDAKRAALVDFGSREDGEKDGDGGVKALSKPLFATLPTATKTTNTESTKTTKTKTQKQPSSSIKDTRLKAEKEASRRKETFVAEFISNTRAAQDPFLGGGGDRATNKVSLGIIKKRKRVDGDASGDDATPVKEPGAKVAVSAPAPTSAAGLVEYDSD</sequence>
<comment type="similarity">
    <text evidence="1">Belongs to the CWC16 family.</text>
</comment>
<dbReference type="GO" id="GO:0005684">
    <property type="term" value="C:U2-type spliceosomal complex"/>
    <property type="evidence" value="ECO:0007669"/>
    <property type="project" value="TreeGrafter"/>
</dbReference>
<reference evidence="3 4" key="1">
    <citation type="submission" date="2016-07" db="EMBL/GenBank/DDBJ databases">
        <title>Multiple horizontal gene transfer events from other fungi enriched the ability of initially mycotrophic Trichoderma (Ascomycota) to feed on dead plant biomass.</title>
        <authorList>
            <consortium name="DOE Joint Genome Institute"/>
            <person name="Aerts A."/>
            <person name="Atanasova L."/>
            <person name="Chenthamara K."/>
            <person name="Zhang J."/>
            <person name="Grujic M."/>
            <person name="Henrissat B."/>
            <person name="Kuo A."/>
            <person name="Salamov A."/>
            <person name="Lipzen A."/>
            <person name="Labutti K."/>
            <person name="Barry K."/>
            <person name="Miao Y."/>
            <person name="Rahimi M.J."/>
            <person name="Shen Q."/>
            <person name="Grigoriev I.V."/>
            <person name="Kubicek C.P."/>
            <person name="Druzhinina I.S."/>
        </authorList>
    </citation>
    <scope>NUCLEOTIDE SEQUENCE [LARGE SCALE GENOMIC DNA]</scope>
    <source>
        <strain evidence="3 4">CBS 433.97</strain>
    </source>
</reference>
<evidence type="ECO:0000313" key="3">
    <source>
        <dbReference type="EMBL" id="PTB42830.1"/>
    </source>
</evidence>
<dbReference type="EMBL" id="KZ679259">
    <property type="protein sequence ID" value="PTB42830.1"/>
    <property type="molecule type" value="Genomic_DNA"/>
</dbReference>
<evidence type="ECO:0000313" key="4">
    <source>
        <dbReference type="Proteomes" id="UP000240493"/>
    </source>
</evidence>
<gene>
    <name evidence="3" type="ORF">M441DRAFT_135395</name>
</gene>
<dbReference type="GO" id="GO:0000398">
    <property type="term" value="P:mRNA splicing, via spliceosome"/>
    <property type="evidence" value="ECO:0007669"/>
    <property type="project" value="InterPro"/>
</dbReference>
<feature type="region of interest" description="Disordered" evidence="2">
    <location>
        <begin position="239"/>
        <end position="303"/>
    </location>
</feature>
<proteinExistence type="inferred from homology"/>
<feature type="region of interest" description="Disordered" evidence="2">
    <location>
        <begin position="344"/>
        <end position="383"/>
    </location>
</feature>
<protein>
    <recommendedName>
        <fullName evidence="5">DUF455 domain protein</fullName>
    </recommendedName>
</protein>
<organism evidence="3 4">
    <name type="scientific">Trichoderma asperellum (strain ATCC 204424 / CBS 433.97 / NBRC 101777)</name>
    <dbReference type="NCBI Taxonomy" id="1042311"/>
    <lineage>
        <taxon>Eukaryota</taxon>
        <taxon>Fungi</taxon>
        <taxon>Dikarya</taxon>
        <taxon>Ascomycota</taxon>
        <taxon>Pezizomycotina</taxon>
        <taxon>Sordariomycetes</taxon>
        <taxon>Hypocreomycetidae</taxon>
        <taxon>Hypocreales</taxon>
        <taxon>Hypocreaceae</taxon>
        <taxon>Trichoderma</taxon>
    </lineage>
</organism>
<dbReference type="PANTHER" id="PTHR12111">
    <property type="entry name" value="SPLICING FACTOR YJU2"/>
    <property type="match status" value="1"/>
</dbReference>
<feature type="compositionally biased region" description="Basic and acidic residues" evidence="2">
    <location>
        <begin position="290"/>
        <end position="303"/>
    </location>
</feature>
<dbReference type="GO" id="GO:0071014">
    <property type="term" value="C:post-mRNA release spliceosomal complex"/>
    <property type="evidence" value="ECO:0007669"/>
    <property type="project" value="TreeGrafter"/>
</dbReference>
<feature type="compositionally biased region" description="Low complexity" evidence="2">
    <location>
        <begin position="261"/>
        <end position="276"/>
    </location>
</feature>
<accession>A0A2T3ZDI6</accession>
<dbReference type="STRING" id="1042311.A0A2T3ZDI6"/>
<dbReference type="OrthoDB" id="360327at2759"/>
<keyword evidence="4" id="KW-1185">Reference proteome</keyword>
<dbReference type="Pfam" id="PF04502">
    <property type="entry name" value="Saf4_Yju2"/>
    <property type="match status" value="1"/>
</dbReference>
<dbReference type="InterPro" id="IPR007590">
    <property type="entry name" value="Saf4/Yju2"/>
</dbReference>
<feature type="compositionally biased region" description="Low complexity" evidence="2">
    <location>
        <begin position="362"/>
        <end position="375"/>
    </location>
</feature>
<evidence type="ECO:0000256" key="1">
    <source>
        <dbReference type="ARBA" id="ARBA00005595"/>
    </source>
</evidence>
<dbReference type="Proteomes" id="UP000240493">
    <property type="component" value="Unassembled WGS sequence"/>
</dbReference>
<feature type="compositionally biased region" description="Basic and acidic residues" evidence="2">
    <location>
        <begin position="239"/>
        <end position="249"/>
    </location>
</feature>
<evidence type="ECO:0008006" key="5">
    <source>
        <dbReference type="Google" id="ProtNLM"/>
    </source>
</evidence>
<name>A0A2T3ZDI6_TRIA4</name>